<feature type="transmembrane region" description="Helical" evidence="1">
    <location>
        <begin position="90"/>
        <end position="113"/>
    </location>
</feature>
<keyword evidence="1" id="KW-0812">Transmembrane</keyword>
<comment type="caution">
    <text evidence="2">The sequence shown here is derived from an EMBL/GenBank/DDBJ whole genome shotgun (WGS) entry which is preliminary data.</text>
</comment>
<proteinExistence type="predicted"/>
<dbReference type="RefSeq" id="WP_275705675.1">
    <property type="nucleotide sequence ID" value="NZ_JANCMW010000003.1"/>
</dbReference>
<organism evidence="2 3">
    <name type="scientific">Marinobacter iranensis</name>
    <dbReference type="NCBI Taxonomy" id="2962607"/>
    <lineage>
        <taxon>Bacteria</taxon>
        <taxon>Pseudomonadati</taxon>
        <taxon>Pseudomonadota</taxon>
        <taxon>Gammaproteobacteria</taxon>
        <taxon>Pseudomonadales</taxon>
        <taxon>Marinobacteraceae</taxon>
        <taxon>Marinobacter</taxon>
    </lineage>
</organism>
<gene>
    <name evidence="2" type="ORF">NLU14_07905</name>
</gene>
<dbReference type="Proteomes" id="UP001143391">
    <property type="component" value="Unassembled WGS sequence"/>
</dbReference>
<feature type="transmembrane region" description="Helical" evidence="1">
    <location>
        <begin position="208"/>
        <end position="228"/>
    </location>
</feature>
<keyword evidence="3" id="KW-1185">Reference proteome</keyword>
<feature type="transmembrane region" description="Helical" evidence="1">
    <location>
        <begin position="60"/>
        <end position="78"/>
    </location>
</feature>
<keyword evidence="1" id="KW-1133">Transmembrane helix</keyword>
<sequence length="236" mass="27123">MIGQIIESIWPRLEGSPVAYDDFLDNDTEIPEENLEKSIEFAILMYEKQKERVSTIESKSSIYLGFFGTVIAILFFALKDLFFKVESGIAYDVAIMFGGILIIYILQVMHYAIKALERRGYHSIDESEFLHGDKRRIAVDLINNVKKNYDVINAKVDCMTMAHEFTKRILWMILIAAVALVILPLTKYSSVTLVTDIKALSLEFDLRLSDYILTLVVAWLTVSHYQILKIKNKIKK</sequence>
<keyword evidence="1" id="KW-0472">Membrane</keyword>
<evidence type="ECO:0000313" key="3">
    <source>
        <dbReference type="Proteomes" id="UP001143391"/>
    </source>
</evidence>
<name>A0ABT5Y912_9GAMM</name>
<evidence type="ECO:0000256" key="1">
    <source>
        <dbReference type="SAM" id="Phobius"/>
    </source>
</evidence>
<dbReference type="EMBL" id="JANCMW010000003">
    <property type="protein sequence ID" value="MDF0750155.1"/>
    <property type="molecule type" value="Genomic_DNA"/>
</dbReference>
<protein>
    <submittedName>
        <fullName evidence="2">Uncharacterized protein</fullName>
    </submittedName>
</protein>
<evidence type="ECO:0000313" key="2">
    <source>
        <dbReference type="EMBL" id="MDF0750155.1"/>
    </source>
</evidence>
<reference evidence="2" key="1">
    <citation type="submission" date="2022-07" db="EMBL/GenBank/DDBJ databases">
        <title>Marinobacter iranensis a new bacterium isolate from a hipersaline lake in Iran.</title>
        <authorList>
            <person name="Mohammad A.M.A."/>
            <person name="Cristina S.-P."/>
            <person name="Antonio V."/>
        </authorList>
    </citation>
    <scope>NUCLEOTIDE SEQUENCE</scope>
    <source>
        <strain evidence="2">71-i</strain>
    </source>
</reference>
<accession>A0ABT5Y912</accession>
<feature type="transmembrane region" description="Helical" evidence="1">
    <location>
        <begin position="169"/>
        <end position="188"/>
    </location>
</feature>